<dbReference type="Gene3D" id="3.90.550.10">
    <property type="entry name" value="Spore Coat Polysaccharide Biosynthesis Protein SpsA, Chain A"/>
    <property type="match status" value="1"/>
</dbReference>
<dbReference type="GO" id="GO:0016757">
    <property type="term" value="F:glycosyltransferase activity"/>
    <property type="evidence" value="ECO:0007669"/>
    <property type="project" value="UniProtKB-KW"/>
</dbReference>
<accession>A0A0G1Q486</accession>
<dbReference type="Pfam" id="PF13641">
    <property type="entry name" value="Glyco_tranf_2_3"/>
    <property type="match status" value="1"/>
</dbReference>
<comment type="similarity">
    <text evidence="1">Belongs to the glycosyltransferase 2 family.</text>
</comment>
<keyword evidence="2" id="KW-0328">Glycosyltransferase</keyword>
<keyword evidence="3 4" id="KW-0808">Transferase</keyword>
<dbReference type="PANTHER" id="PTHR43179:SF12">
    <property type="entry name" value="GALACTOFURANOSYLTRANSFERASE GLFT2"/>
    <property type="match status" value="1"/>
</dbReference>
<evidence type="ECO:0000256" key="1">
    <source>
        <dbReference type="ARBA" id="ARBA00006739"/>
    </source>
</evidence>
<dbReference type="Proteomes" id="UP000034264">
    <property type="component" value="Unassembled WGS sequence"/>
</dbReference>
<dbReference type="SUPFAM" id="SSF53448">
    <property type="entry name" value="Nucleotide-diphospho-sugar transferases"/>
    <property type="match status" value="1"/>
</dbReference>
<name>A0A0G1Q486_9BACT</name>
<sequence>MTTSVVISSFNGQKHLAKNLPAVMALGADEVVIVDDASTDDTVQFLTAKYPAVKLVRHSRNQRFPITVNDGFAAASGDIVFLLNQDVNPQPDLIKKTLPHFSNPRVFAVTFNEEGRSWADGGWVKGFLEFKNGRRDNRIHQSLWASGGSAAFRKAIWDQLGGFDPIFTPGYFEDLDLGLRAARAGYKILWVPACRVTHTPETSFNKAFSPRHLQYFKDRNYLLAMWKNMPPGLWPVHLTTLFGRSLRHPGFVIPTAWALWKKLAS</sequence>
<dbReference type="AlphaFoldDB" id="A0A0G1Q486"/>
<dbReference type="InterPro" id="IPR029044">
    <property type="entry name" value="Nucleotide-diphossugar_trans"/>
</dbReference>
<evidence type="ECO:0000256" key="3">
    <source>
        <dbReference type="ARBA" id="ARBA00022679"/>
    </source>
</evidence>
<comment type="caution">
    <text evidence="4">The sequence shown here is derived from an EMBL/GenBank/DDBJ whole genome shotgun (WGS) entry which is preliminary data.</text>
</comment>
<dbReference type="EMBL" id="LCKS01000001">
    <property type="protein sequence ID" value="KKU03485.1"/>
    <property type="molecule type" value="Genomic_DNA"/>
</dbReference>
<gene>
    <name evidence="4" type="ORF">UX05_C0001G0114</name>
</gene>
<protein>
    <submittedName>
        <fullName evidence="4">Glycosyl transferase, family 2</fullName>
    </submittedName>
</protein>
<organism evidence="4 5">
    <name type="scientific">Candidatus Amesbacteria bacterium GW2011_GWC2_45_19</name>
    <dbReference type="NCBI Taxonomy" id="1618366"/>
    <lineage>
        <taxon>Bacteria</taxon>
        <taxon>Candidatus Amesiibacteriota</taxon>
    </lineage>
</organism>
<evidence type="ECO:0000313" key="4">
    <source>
        <dbReference type="EMBL" id="KKU03485.1"/>
    </source>
</evidence>
<evidence type="ECO:0000313" key="5">
    <source>
        <dbReference type="Proteomes" id="UP000034264"/>
    </source>
</evidence>
<reference evidence="4 5" key="1">
    <citation type="journal article" date="2015" name="Nature">
        <title>rRNA introns, odd ribosomes, and small enigmatic genomes across a large radiation of phyla.</title>
        <authorList>
            <person name="Brown C.T."/>
            <person name="Hug L.A."/>
            <person name="Thomas B.C."/>
            <person name="Sharon I."/>
            <person name="Castelle C.J."/>
            <person name="Singh A."/>
            <person name="Wilkins M.J."/>
            <person name="Williams K.H."/>
            <person name="Banfield J.F."/>
        </authorList>
    </citation>
    <scope>NUCLEOTIDE SEQUENCE [LARGE SCALE GENOMIC DNA]</scope>
</reference>
<evidence type="ECO:0000256" key="2">
    <source>
        <dbReference type="ARBA" id="ARBA00022676"/>
    </source>
</evidence>
<proteinExistence type="inferred from homology"/>
<dbReference type="PANTHER" id="PTHR43179">
    <property type="entry name" value="RHAMNOSYLTRANSFERASE WBBL"/>
    <property type="match status" value="1"/>
</dbReference>